<evidence type="ECO:0000256" key="1">
    <source>
        <dbReference type="SAM" id="MobiDB-lite"/>
    </source>
</evidence>
<proteinExistence type="predicted"/>
<name>A0A1Y1XHR8_9FUNG</name>
<reference evidence="2 3" key="1">
    <citation type="submission" date="2016-07" db="EMBL/GenBank/DDBJ databases">
        <title>Pervasive Adenine N6-methylation of Active Genes in Fungi.</title>
        <authorList>
            <consortium name="DOE Joint Genome Institute"/>
            <person name="Mondo S.J."/>
            <person name="Dannebaum R.O."/>
            <person name="Kuo R.C."/>
            <person name="Labutti K."/>
            <person name="Haridas S."/>
            <person name="Kuo A."/>
            <person name="Salamov A."/>
            <person name="Ahrendt S.R."/>
            <person name="Lipzen A."/>
            <person name="Sullivan W."/>
            <person name="Andreopoulos W.B."/>
            <person name="Clum A."/>
            <person name="Lindquist E."/>
            <person name="Daum C."/>
            <person name="Ramamoorthy G.K."/>
            <person name="Gryganskyi A."/>
            <person name="Culley D."/>
            <person name="Magnuson J.K."/>
            <person name="James T.Y."/>
            <person name="O'Malley M.A."/>
            <person name="Stajich J.E."/>
            <person name="Spatafora J.W."/>
            <person name="Visel A."/>
            <person name="Grigoriev I.V."/>
        </authorList>
    </citation>
    <scope>NUCLEOTIDE SEQUENCE [LARGE SCALE GENOMIC DNA]</scope>
    <source>
        <strain evidence="2 3">CBS 931.73</strain>
    </source>
</reference>
<dbReference type="AlphaFoldDB" id="A0A1Y1XHR8"/>
<keyword evidence="3" id="KW-1185">Reference proteome</keyword>
<evidence type="ECO:0000313" key="2">
    <source>
        <dbReference type="EMBL" id="ORX85289.1"/>
    </source>
</evidence>
<feature type="region of interest" description="Disordered" evidence="1">
    <location>
        <begin position="78"/>
        <end position="166"/>
    </location>
</feature>
<protein>
    <submittedName>
        <fullName evidence="2">Uncharacterized protein</fullName>
    </submittedName>
</protein>
<dbReference type="Proteomes" id="UP000193498">
    <property type="component" value="Unassembled WGS sequence"/>
</dbReference>
<dbReference type="InParanoid" id="A0A1Y1XHR8"/>
<gene>
    <name evidence="2" type="ORF">K493DRAFT_360438</name>
</gene>
<accession>A0A1Y1XHR8</accession>
<evidence type="ECO:0000313" key="3">
    <source>
        <dbReference type="Proteomes" id="UP000193498"/>
    </source>
</evidence>
<dbReference type="EMBL" id="MCFE01000592">
    <property type="protein sequence ID" value="ORX85289.1"/>
    <property type="molecule type" value="Genomic_DNA"/>
</dbReference>
<organism evidence="2 3">
    <name type="scientific">Basidiobolus meristosporus CBS 931.73</name>
    <dbReference type="NCBI Taxonomy" id="1314790"/>
    <lineage>
        <taxon>Eukaryota</taxon>
        <taxon>Fungi</taxon>
        <taxon>Fungi incertae sedis</taxon>
        <taxon>Zoopagomycota</taxon>
        <taxon>Entomophthoromycotina</taxon>
        <taxon>Basidiobolomycetes</taxon>
        <taxon>Basidiobolales</taxon>
        <taxon>Basidiobolaceae</taxon>
        <taxon>Basidiobolus</taxon>
    </lineage>
</organism>
<sequence>MSVAYLFDTEHNPSDADRKYIESCYKRLRSGKKRDQEEQDAHLDHTVEYLIQALGYEINNQRVEMYQDSLEQTRLHSKMKQKLELATSVRKIRSRAERFRSRPSNSDLKKDALTPKTPAPKDQPERGRPSAGAPRIPSLSGLGCHESFGRSSLRRVKAQRGGYNAH</sequence>
<comment type="caution">
    <text evidence="2">The sequence shown here is derived from an EMBL/GenBank/DDBJ whole genome shotgun (WGS) entry which is preliminary data.</text>
</comment>